<name>A0A2P9ANB6_9HYPH</name>
<dbReference type="InterPro" id="IPR006119">
    <property type="entry name" value="Resolv_N"/>
</dbReference>
<gene>
    <name evidence="2" type="ORF">BQ8482_300016</name>
</gene>
<keyword evidence="3" id="KW-1185">Reference proteome</keyword>
<dbReference type="PANTHER" id="PTHR30461">
    <property type="entry name" value="DNA-INVERTASE FROM LAMBDOID PROPHAGE"/>
    <property type="match status" value="1"/>
</dbReference>
<dbReference type="Gene3D" id="3.40.50.1390">
    <property type="entry name" value="Resolvase, N-terminal catalytic domain"/>
    <property type="match status" value="1"/>
</dbReference>
<dbReference type="PANTHER" id="PTHR30461:SF23">
    <property type="entry name" value="DNA RECOMBINASE-RELATED"/>
    <property type="match status" value="1"/>
</dbReference>
<accession>A0A2P9ANB6</accession>
<organism evidence="2 3">
    <name type="scientific">Mesorhizobium delmotii</name>
    <dbReference type="NCBI Taxonomy" id="1631247"/>
    <lineage>
        <taxon>Bacteria</taxon>
        <taxon>Pseudomonadati</taxon>
        <taxon>Pseudomonadota</taxon>
        <taxon>Alphaproteobacteria</taxon>
        <taxon>Hyphomicrobiales</taxon>
        <taxon>Phyllobacteriaceae</taxon>
        <taxon>Mesorhizobium</taxon>
    </lineage>
</organism>
<evidence type="ECO:0000259" key="1">
    <source>
        <dbReference type="PROSITE" id="PS51736"/>
    </source>
</evidence>
<dbReference type="InterPro" id="IPR050639">
    <property type="entry name" value="SSR_resolvase"/>
</dbReference>
<protein>
    <recommendedName>
        <fullName evidence="1">Resolvase/invertase-type recombinase catalytic domain-containing protein</fullName>
    </recommendedName>
</protein>
<dbReference type="PROSITE" id="PS51736">
    <property type="entry name" value="RECOMBINASES_3"/>
    <property type="match status" value="1"/>
</dbReference>
<dbReference type="InterPro" id="IPR036162">
    <property type="entry name" value="Resolvase-like_N_sf"/>
</dbReference>
<sequence length="192" mass="21570">MGLEVSRLARNSADWHRLLELCALTSTLILDEEGVYDPASFNDRLLLSLKGTMSEAELHFLKARMRGGQLNKASRGDLKIGPPVGLVYLHDGTLALDPDAEVQAALCMVFTTFERLGSATRTVKFFLDEGILFPRRLRKGPHKGELMWAPPRHARILLSSEVRIWTPWAKRRTDPSLFCGFVGLERRSGLLQ</sequence>
<dbReference type="Proteomes" id="UP000245698">
    <property type="component" value="Unassembled WGS sequence"/>
</dbReference>
<reference evidence="3" key="1">
    <citation type="submission" date="2016-12" db="EMBL/GenBank/DDBJ databases">
        <authorList>
            <person name="Brunel B."/>
        </authorList>
    </citation>
    <scope>NUCLEOTIDE SEQUENCE [LARGE SCALE GENOMIC DNA]</scope>
</reference>
<proteinExistence type="predicted"/>
<dbReference type="SUPFAM" id="SSF53041">
    <property type="entry name" value="Resolvase-like"/>
    <property type="match status" value="1"/>
</dbReference>
<evidence type="ECO:0000313" key="2">
    <source>
        <dbReference type="EMBL" id="SJM32645.1"/>
    </source>
</evidence>
<evidence type="ECO:0000313" key="3">
    <source>
        <dbReference type="Proteomes" id="UP000245698"/>
    </source>
</evidence>
<feature type="domain" description="Resolvase/invertase-type recombinase catalytic" evidence="1">
    <location>
        <begin position="1"/>
        <end position="76"/>
    </location>
</feature>
<dbReference type="GO" id="GO:0000150">
    <property type="term" value="F:DNA strand exchange activity"/>
    <property type="evidence" value="ECO:0007669"/>
    <property type="project" value="InterPro"/>
</dbReference>
<dbReference type="EMBL" id="FUIG01000038">
    <property type="protein sequence ID" value="SJM32645.1"/>
    <property type="molecule type" value="Genomic_DNA"/>
</dbReference>
<dbReference type="Pfam" id="PF00239">
    <property type="entry name" value="Resolvase"/>
    <property type="match status" value="1"/>
</dbReference>
<dbReference type="GO" id="GO:0003677">
    <property type="term" value="F:DNA binding"/>
    <property type="evidence" value="ECO:0007669"/>
    <property type="project" value="InterPro"/>
</dbReference>
<dbReference type="CDD" id="cd00338">
    <property type="entry name" value="Ser_Recombinase"/>
    <property type="match status" value="1"/>
</dbReference>
<dbReference type="AlphaFoldDB" id="A0A2P9ANB6"/>